<name>A0A3E0H609_9GAMM</name>
<dbReference type="InterPro" id="IPR053136">
    <property type="entry name" value="UTP_pyrophosphatase-like"/>
</dbReference>
<evidence type="ECO:0000259" key="1">
    <source>
        <dbReference type="Pfam" id="PF01863"/>
    </source>
</evidence>
<dbReference type="RefSeq" id="WP_181898991.1">
    <property type="nucleotide sequence ID" value="NZ_QUNR01000002.1"/>
</dbReference>
<evidence type="ECO:0000313" key="3">
    <source>
        <dbReference type="Proteomes" id="UP000256774"/>
    </source>
</evidence>
<dbReference type="Proteomes" id="UP000256774">
    <property type="component" value="Unassembled WGS sequence"/>
</dbReference>
<reference evidence="2 3" key="1">
    <citation type="submission" date="2018-08" db="EMBL/GenBank/DDBJ databases">
        <title>Genomic Encyclopedia of Type Strains, Phase IV (KMG-IV): sequencing the most valuable type-strain genomes for metagenomic binning, comparative biology and taxonomic classification.</title>
        <authorList>
            <person name="Goeker M."/>
        </authorList>
    </citation>
    <scope>NUCLEOTIDE SEQUENCE [LARGE SCALE GENOMIC DNA]</scope>
    <source>
        <strain evidence="2 3">DSM 26022</strain>
    </source>
</reference>
<keyword evidence="3" id="KW-1185">Reference proteome</keyword>
<organism evidence="2 3">
    <name type="scientific">Paraperlucidibaca baekdonensis</name>
    <dbReference type="NCBI Taxonomy" id="748120"/>
    <lineage>
        <taxon>Bacteria</taxon>
        <taxon>Pseudomonadati</taxon>
        <taxon>Pseudomonadota</taxon>
        <taxon>Gammaproteobacteria</taxon>
        <taxon>Moraxellales</taxon>
        <taxon>Moraxellaceae</taxon>
        <taxon>Paraperlucidibaca</taxon>
    </lineage>
</organism>
<dbReference type="InterPro" id="IPR002725">
    <property type="entry name" value="YgjP-like_metallopeptidase"/>
</dbReference>
<sequence length="235" mass="26740">MAWQLKRTARRSVAIHIRRDGHVEVRAPLRYPLNAIEAFVASRQSWIAEQLARLSELPVLPAWGEGRQWWHGGQAWPVRVLANSASRRTRVNFQLGVPAAPAGFTISTPIDPAHWPESIPKALQAWQLAEAKRVLPGRVETLVLTHGAQWRPTALRFRCLRARWGSCSADGRIMLNTQLLQLPEHLIDYVICHEMAHLREMNHSAAFYAVQSQLNPNWPAQRAEMKQWAKRLAAV</sequence>
<proteinExistence type="predicted"/>
<dbReference type="EMBL" id="QUNR01000002">
    <property type="protein sequence ID" value="REH38890.1"/>
    <property type="molecule type" value="Genomic_DNA"/>
</dbReference>
<evidence type="ECO:0000313" key="2">
    <source>
        <dbReference type="EMBL" id="REH38890.1"/>
    </source>
</evidence>
<dbReference type="CDD" id="cd07344">
    <property type="entry name" value="M48_yhfN_like"/>
    <property type="match status" value="1"/>
</dbReference>
<dbReference type="PANTHER" id="PTHR30399:SF1">
    <property type="entry name" value="UTP PYROPHOSPHATASE"/>
    <property type="match status" value="1"/>
</dbReference>
<comment type="caution">
    <text evidence="2">The sequence shown here is derived from an EMBL/GenBank/DDBJ whole genome shotgun (WGS) entry which is preliminary data.</text>
</comment>
<protein>
    <recommendedName>
        <fullName evidence="1">YgjP-like metallopeptidase domain-containing protein</fullName>
    </recommendedName>
</protein>
<dbReference type="AlphaFoldDB" id="A0A3E0H609"/>
<gene>
    <name evidence="2" type="ORF">DFR26_1057</name>
</gene>
<accession>A0A3E0H609</accession>
<feature type="domain" description="YgjP-like metallopeptidase" evidence="1">
    <location>
        <begin position="11"/>
        <end position="227"/>
    </location>
</feature>
<dbReference type="Pfam" id="PF01863">
    <property type="entry name" value="YgjP-like"/>
    <property type="match status" value="1"/>
</dbReference>
<dbReference type="Gene3D" id="3.30.2010.10">
    <property type="entry name" value="Metalloproteases ('zincins'), catalytic domain"/>
    <property type="match status" value="1"/>
</dbReference>
<dbReference type="PANTHER" id="PTHR30399">
    <property type="entry name" value="UNCHARACTERIZED PROTEIN YGJP"/>
    <property type="match status" value="1"/>
</dbReference>